<dbReference type="Gene3D" id="2.60.120.10">
    <property type="entry name" value="Jelly Rolls"/>
    <property type="match status" value="1"/>
</dbReference>
<dbReference type="GO" id="GO:0006355">
    <property type="term" value="P:regulation of DNA-templated transcription"/>
    <property type="evidence" value="ECO:0007669"/>
    <property type="project" value="InterPro"/>
</dbReference>
<name>E5Y5M0_BILW3</name>
<reference evidence="6 7" key="2">
    <citation type="submission" date="2013-04" db="EMBL/GenBank/DDBJ databases">
        <title>The Genome Sequence of Bilophila wadsworthia 3_1_6.</title>
        <authorList>
            <consortium name="The Broad Institute Genomics Platform"/>
            <person name="Earl A."/>
            <person name="Ward D."/>
            <person name="Feldgarden M."/>
            <person name="Gevers D."/>
            <person name="Sibley C."/>
            <person name="Strauss J."/>
            <person name="Allen-Vercoe E."/>
            <person name="Walker B."/>
            <person name="Young S."/>
            <person name="Zeng Q."/>
            <person name="Gargeya S."/>
            <person name="Fitzgerald M."/>
            <person name="Haas B."/>
            <person name="Abouelleil A."/>
            <person name="Allen A.W."/>
            <person name="Alvarado L."/>
            <person name="Arachchi H.M."/>
            <person name="Berlin A.M."/>
            <person name="Chapman S.B."/>
            <person name="Gainer-Dewar J."/>
            <person name="Goldberg J."/>
            <person name="Griggs A."/>
            <person name="Gujja S."/>
            <person name="Hansen M."/>
            <person name="Howarth C."/>
            <person name="Imamovic A."/>
            <person name="Ireland A."/>
            <person name="Larimer J."/>
            <person name="McCowan C."/>
            <person name="Murphy C."/>
            <person name="Pearson M."/>
            <person name="Poon T.W."/>
            <person name="Priest M."/>
            <person name="Roberts A."/>
            <person name="Saif S."/>
            <person name="Shea T."/>
            <person name="Sisk P."/>
            <person name="Sykes S."/>
            <person name="Wortman J."/>
            <person name="Nusbaum C."/>
            <person name="Birren B."/>
        </authorList>
    </citation>
    <scope>NUCLEOTIDE SEQUENCE [LARGE SCALE GENOMIC DNA]</scope>
    <source>
        <strain evidence="6 7">3_1_6</strain>
    </source>
</reference>
<dbReference type="HOGENOM" id="CLU_075053_3_2_7"/>
<keyword evidence="2" id="KW-0238">DNA-binding</keyword>
<dbReference type="InterPro" id="IPR018490">
    <property type="entry name" value="cNMP-bd_dom_sf"/>
</dbReference>
<keyword evidence="1" id="KW-0805">Transcription regulation</keyword>
<dbReference type="RefSeq" id="WP_005026718.1">
    <property type="nucleotide sequence ID" value="NZ_KE150238.1"/>
</dbReference>
<evidence type="ECO:0000256" key="3">
    <source>
        <dbReference type="ARBA" id="ARBA00023163"/>
    </source>
</evidence>
<evidence type="ECO:0000313" key="6">
    <source>
        <dbReference type="EMBL" id="EFV44745.1"/>
    </source>
</evidence>
<dbReference type="GO" id="GO:0003677">
    <property type="term" value="F:DNA binding"/>
    <property type="evidence" value="ECO:0007669"/>
    <property type="project" value="UniProtKB-KW"/>
</dbReference>
<dbReference type="CDD" id="cd00038">
    <property type="entry name" value="CAP_ED"/>
    <property type="match status" value="1"/>
</dbReference>
<protein>
    <recommendedName>
        <fullName evidence="8">HTH crp-type domain-containing protein</fullName>
    </recommendedName>
</protein>
<dbReference type="InterPro" id="IPR014710">
    <property type="entry name" value="RmlC-like_jellyroll"/>
</dbReference>
<dbReference type="InterPro" id="IPR036390">
    <property type="entry name" value="WH_DNA-bd_sf"/>
</dbReference>
<dbReference type="SUPFAM" id="SSF46785">
    <property type="entry name" value="Winged helix' DNA-binding domain"/>
    <property type="match status" value="1"/>
</dbReference>
<dbReference type="eggNOG" id="COG0664">
    <property type="taxonomic scope" value="Bacteria"/>
</dbReference>
<dbReference type="AlphaFoldDB" id="E5Y5M0"/>
<evidence type="ECO:0000256" key="2">
    <source>
        <dbReference type="ARBA" id="ARBA00023125"/>
    </source>
</evidence>
<evidence type="ECO:0008006" key="8">
    <source>
        <dbReference type="Google" id="ProtNLM"/>
    </source>
</evidence>
<sequence>MAKHDSIPVSSSKLPLFAPFAVPKIGNMATAWHEILHLGTKQRHSAGSIVKVEGETCFDLFYIDEGKVHVVFDTIDGRMRSVVSFEPGSIFNLAPAATRCEASGQYQCMTDAVIWQIPGKVLHDPVFAARYPNLMLSVIELLGTLVLTYHTYLTDMLMDDFVTRFSRFLISLSLERGSDEFPLGMTQEQLASVFGVHRATLARAIQHLKQEAIIACFTCRRVEIIDMERLRHMAHL</sequence>
<comment type="caution">
    <text evidence="6">The sequence shown here is derived from an EMBL/GenBank/DDBJ whole genome shotgun (WGS) entry which is preliminary data.</text>
</comment>
<dbReference type="PROSITE" id="PS51063">
    <property type="entry name" value="HTH_CRP_2"/>
    <property type="match status" value="1"/>
</dbReference>
<feature type="domain" description="HTH crp-type" evidence="5">
    <location>
        <begin position="159"/>
        <end position="228"/>
    </location>
</feature>
<organism evidence="6 7">
    <name type="scientific">Bilophila wadsworthia (strain 3_1_6)</name>
    <dbReference type="NCBI Taxonomy" id="563192"/>
    <lineage>
        <taxon>Bacteria</taxon>
        <taxon>Pseudomonadati</taxon>
        <taxon>Thermodesulfobacteriota</taxon>
        <taxon>Desulfovibrionia</taxon>
        <taxon>Desulfovibrionales</taxon>
        <taxon>Desulfovibrionaceae</taxon>
        <taxon>Bilophila</taxon>
    </lineage>
</organism>
<dbReference type="SUPFAM" id="SSF51206">
    <property type="entry name" value="cAMP-binding domain-like"/>
    <property type="match status" value="1"/>
</dbReference>
<proteinExistence type="predicted"/>
<dbReference type="PROSITE" id="PS50042">
    <property type="entry name" value="CNMP_BINDING_3"/>
    <property type="match status" value="1"/>
</dbReference>
<dbReference type="EMBL" id="ADCP02000001">
    <property type="protein sequence ID" value="EFV44745.1"/>
    <property type="molecule type" value="Genomic_DNA"/>
</dbReference>
<keyword evidence="7" id="KW-1185">Reference proteome</keyword>
<dbReference type="STRING" id="563192.HMPREF0179_01483"/>
<evidence type="ECO:0000256" key="1">
    <source>
        <dbReference type="ARBA" id="ARBA00023015"/>
    </source>
</evidence>
<evidence type="ECO:0000313" key="7">
    <source>
        <dbReference type="Proteomes" id="UP000006034"/>
    </source>
</evidence>
<feature type="domain" description="Cyclic nucleotide-binding" evidence="4">
    <location>
        <begin position="16"/>
        <end position="91"/>
    </location>
</feature>
<keyword evidence="3" id="KW-0804">Transcription</keyword>
<evidence type="ECO:0000259" key="4">
    <source>
        <dbReference type="PROSITE" id="PS50042"/>
    </source>
</evidence>
<dbReference type="InterPro" id="IPR000595">
    <property type="entry name" value="cNMP-bd_dom"/>
</dbReference>
<accession>E5Y5M0</accession>
<gene>
    <name evidence="6" type="ORF">HMPREF0179_01483</name>
</gene>
<dbReference type="InterPro" id="IPR012318">
    <property type="entry name" value="HTH_CRP"/>
</dbReference>
<dbReference type="Pfam" id="PF00027">
    <property type="entry name" value="cNMP_binding"/>
    <property type="match status" value="1"/>
</dbReference>
<evidence type="ECO:0000259" key="5">
    <source>
        <dbReference type="PROSITE" id="PS51063"/>
    </source>
</evidence>
<dbReference type="OrthoDB" id="5460990at2"/>
<dbReference type="Proteomes" id="UP000006034">
    <property type="component" value="Unassembled WGS sequence"/>
</dbReference>
<dbReference type="GeneID" id="78086604"/>
<dbReference type="Pfam" id="PF13545">
    <property type="entry name" value="HTH_Crp_2"/>
    <property type="match status" value="1"/>
</dbReference>
<reference evidence="6 7" key="1">
    <citation type="submission" date="2010-10" db="EMBL/GenBank/DDBJ databases">
        <authorList>
            <consortium name="The Broad Institute Genome Sequencing Platform"/>
            <person name="Ward D."/>
            <person name="Earl A."/>
            <person name="Feldgarden M."/>
            <person name="Young S.K."/>
            <person name="Gargeya S."/>
            <person name="Zeng Q."/>
            <person name="Alvarado L."/>
            <person name="Berlin A."/>
            <person name="Bochicchio J."/>
            <person name="Chapman S.B."/>
            <person name="Chen Z."/>
            <person name="Freedman E."/>
            <person name="Gellesch M."/>
            <person name="Goldberg J."/>
            <person name="Griggs A."/>
            <person name="Gujja S."/>
            <person name="Heilman E."/>
            <person name="Heiman D."/>
            <person name="Howarth C."/>
            <person name="Mehta T."/>
            <person name="Neiman D."/>
            <person name="Pearson M."/>
            <person name="Roberts A."/>
            <person name="Saif S."/>
            <person name="Shea T."/>
            <person name="Shenoy N."/>
            <person name="Sisk P."/>
            <person name="Stolte C."/>
            <person name="Sykes S."/>
            <person name="White J."/>
            <person name="Yandava C."/>
            <person name="Allen-Vercoe E."/>
            <person name="Sibley C."/>
            <person name="Ambrose C.E."/>
            <person name="Strauss J."/>
            <person name="Daigneault M."/>
            <person name="Haas B."/>
            <person name="Nusbaum C."/>
            <person name="Birren B."/>
        </authorList>
    </citation>
    <scope>NUCLEOTIDE SEQUENCE [LARGE SCALE GENOMIC DNA]</scope>
    <source>
        <strain evidence="6 7">3_1_6</strain>
    </source>
</reference>